<dbReference type="Proteomes" id="UP001046870">
    <property type="component" value="Chromosome 16"/>
</dbReference>
<feature type="signal peptide" evidence="2">
    <location>
        <begin position="1"/>
        <end position="23"/>
    </location>
</feature>
<accession>A0A9D3PL10</accession>
<feature type="chain" id="PRO_5039411859" description="Serglycin" evidence="2">
    <location>
        <begin position="24"/>
        <end position="147"/>
    </location>
</feature>
<dbReference type="InterPro" id="IPR007455">
    <property type="entry name" value="Serglycin"/>
</dbReference>
<feature type="region of interest" description="Disordered" evidence="1">
    <location>
        <begin position="72"/>
        <end position="92"/>
    </location>
</feature>
<organism evidence="3 4">
    <name type="scientific">Megalops atlanticus</name>
    <name type="common">Tarpon</name>
    <name type="synonym">Clupea gigantea</name>
    <dbReference type="NCBI Taxonomy" id="7932"/>
    <lineage>
        <taxon>Eukaryota</taxon>
        <taxon>Metazoa</taxon>
        <taxon>Chordata</taxon>
        <taxon>Craniata</taxon>
        <taxon>Vertebrata</taxon>
        <taxon>Euteleostomi</taxon>
        <taxon>Actinopterygii</taxon>
        <taxon>Neopterygii</taxon>
        <taxon>Teleostei</taxon>
        <taxon>Elopiformes</taxon>
        <taxon>Megalopidae</taxon>
        <taxon>Megalops</taxon>
    </lineage>
</organism>
<evidence type="ECO:0000256" key="1">
    <source>
        <dbReference type="SAM" id="MobiDB-lite"/>
    </source>
</evidence>
<gene>
    <name evidence="3" type="ORF">MATL_G00190020</name>
</gene>
<protein>
    <recommendedName>
        <fullName evidence="5">Serglycin</fullName>
    </recommendedName>
</protein>
<dbReference type="EMBL" id="JAFDVH010000016">
    <property type="protein sequence ID" value="KAG7462935.1"/>
    <property type="molecule type" value="Genomic_DNA"/>
</dbReference>
<keyword evidence="4" id="KW-1185">Reference proteome</keyword>
<keyword evidence="2" id="KW-0732">Signal</keyword>
<comment type="caution">
    <text evidence="3">The sequence shown here is derived from an EMBL/GenBank/DDBJ whole genome shotgun (WGS) entry which is preliminary data.</text>
</comment>
<evidence type="ECO:0000313" key="3">
    <source>
        <dbReference type="EMBL" id="KAG7462935.1"/>
    </source>
</evidence>
<evidence type="ECO:0000313" key="4">
    <source>
        <dbReference type="Proteomes" id="UP001046870"/>
    </source>
</evidence>
<proteinExistence type="predicted"/>
<evidence type="ECO:0008006" key="5">
    <source>
        <dbReference type="Google" id="ProtNLM"/>
    </source>
</evidence>
<dbReference type="OrthoDB" id="9884289at2759"/>
<reference evidence="3" key="1">
    <citation type="submission" date="2021-01" db="EMBL/GenBank/DDBJ databases">
        <authorList>
            <person name="Zahm M."/>
            <person name="Roques C."/>
            <person name="Cabau C."/>
            <person name="Klopp C."/>
            <person name="Donnadieu C."/>
            <person name="Jouanno E."/>
            <person name="Lampietro C."/>
            <person name="Louis A."/>
            <person name="Herpin A."/>
            <person name="Echchiki A."/>
            <person name="Berthelot C."/>
            <person name="Parey E."/>
            <person name="Roest-Crollius H."/>
            <person name="Braasch I."/>
            <person name="Postlethwait J."/>
            <person name="Bobe J."/>
            <person name="Montfort J."/>
            <person name="Bouchez O."/>
            <person name="Begum T."/>
            <person name="Mejri S."/>
            <person name="Adams A."/>
            <person name="Chen W.-J."/>
            <person name="Guiguen Y."/>
        </authorList>
    </citation>
    <scope>NUCLEOTIDE SEQUENCE</scope>
    <source>
        <strain evidence="3">YG-15Mar2019-1</strain>
        <tissue evidence="3">Brain</tissue>
    </source>
</reference>
<dbReference type="Pfam" id="PF04360">
    <property type="entry name" value="Serglycin"/>
    <property type="match status" value="1"/>
</dbReference>
<evidence type="ECO:0000256" key="2">
    <source>
        <dbReference type="SAM" id="SignalP"/>
    </source>
</evidence>
<dbReference type="AlphaFoldDB" id="A0A9D3PL10"/>
<name>A0A9D3PL10_MEGAT</name>
<sequence>MGLFLKISVVLALLCLLGHNAQGAPTKGRYMWVKCRPDGKNSNCEQQQGPWIDLPGPSNRLPSSAVKDLLKKKPELDADGSGASEADIGSGEQWMRDGQQLAAFGAEEGSTQLEEGSTPEVDYTEYVFPQRVKKGLNNEMQEEHLIL</sequence>